<evidence type="ECO:0000256" key="1">
    <source>
        <dbReference type="ARBA" id="ARBA00001864"/>
    </source>
</evidence>
<gene>
    <name evidence="4" type="primary">aroD</name>
    <name evidence="5" type="ORF">DFR86_08830</name>
</gene>
<evidence type="ECO:0000256" key="2">
    <source>
        <dbReference type="ARBA" id="ARBA00023239"/>
    </source>
</evidence>
<dbReference type="GO" id="GO:0008652">
    <property type="term" value="P:amino acid biosynthetic process"/>
    <property type="evidence" value="ECO:0007669"/>
    <property type="project" value="UniProtKB-KW"/>
</dbReference>
<feature type="active site" description="Schiff-base intermediate with substrate" evidence="4">
    <location>
        <position position="133"/>
    </location>
</feature>
<feature type="binding site" evidence="4">
    <location>
        <position position="187"/>
    </location>
    <ligand>
        <name>3-dehydroquinate</name>
        <dbReference type="ChEBI" id="CHEBI:32364"/>
    </ligand>
</feature>
<dbReference type="GO" id="GO:0046279">
    <property type="term" value="P:3,4-dihydroxybenzoate biosynthetic process"/>
    <property type="evidence" value="ECO:0007669"/>
    <property type="project" value="TreeGrafter"/>
</dbReference>
<comment type="subunit">
    <text evidence="4">Homodimer.</text>
</comment>
<dbReference type="EC" id="4.2.1.10" evidence="4"/>
<reference evidence="5 6" key="1">
    <citation type="submission" date="2018-05" db="EMBL/GenBank/DDBJ databases">
        <title>Complete Genome Sequences of Extremely Thermoacidophilic, Metal-Mobilizing Type-Strain Members of the Archaeal Family Sulfolobaceae: Acidianus brierleyi DSM-1651T, Acidianus sulfidivorans DSM-18786T, Metallosphaera hakonensis DSM-7519T, and Metallosphaera prunae DSM-10039T.</title>
        <authorList>
            <person name="Counts J.A."/>
            <person name="Kelly R.M."/>
        </authorList>
    </citation>
    <scope>NUCLEOTIDE SEQUENCE [LARGE SCALE GENOMIC DNA]</scope>
    <source>
        <strain evidence="5 6">JP7</strain>
    </source>
</reference>
<feature type="binding site" evidence="4">
    <location>
        <position position="191"/>
    </location>
    <ligand>
        <name>3-dehydroquinate</name>
        <dbReference type="ChEBI" id="CHEBI:32364"/>
    </ligand>
</feature>
<evidence type="ECO:0000313" key="6">
    <source>
        <dbReference type="Proteomes" id="UP000248410"/>
    </source>
</evidence>
<keyword evidence="6" id="KW-1185">Reference proteome</keyword>
<dbReference type="Pfam" id="PF01487">
    <property type="entry name" value="DHquinase_I"/>
    <property type="match status" value="1"/>
</dbReference>
<dbReference type="PANTHER" id="PTHR43699:SF1">
    <property type="entry name" value="3-DEHYDROQUINATE DEHYDRATASE"/>
    <property type="match status" value="1"/>
</dbReference>
<accession>A0A2U9INR4</accession>
<evidence type="ECO:0000256" key="3">
    <source>
        <dbReference type="ARBA" id="ARBA00023270"/>
    </source>
</evidence>
<keyword evidence="2 4" id="KW-0456">Lyase</keyword>
<dbReference type="InterPro" id="IPR013785">
    <property type="entry name" value="Aldolase_TIM"/>
</dbReference>
<evidence type="ECO:0000256" key="4">
    <source>
        <dbReference type="HAMAP-Rule" id="MF_00214"/>
    </source>
</evidence>
<dbReference type="GeneID" id="36838069"/>
<dbReference type="AlphaFoldDB" id="A0A2U9INR4"/>
<feature type="binding site" evidence="4">
    <location>
        <begin position="29"/>
        <end position="31"/>
    </location>
    <ligand>
        <name>3-dehydroquinate</name>
        <dbReference type="ChEBI" id="CHEBI:32364"/>
    </ligand>
</feature>
<dbReference type="NCBIfam" id="NF010091">
    <property type="entry name" value="PRK13576.1"/>
    <property type="match status" value="1"/>
</dbReference>
<dbReference type="RefSeq" id="WP_110380531.1">
    <property type="nucleotide sequence ID" value="NZ_CP029288.2"/>
</dbReference>
<feature type="active site" description="Proton donor/acceptor" evidence="4">
    <location>
        <position position="107"/>
    </location>
</feature>
<dbReference type="InterPro" id="IPR001381">
    <property type="entry name" value="DHquinase_I"/>
</dbReference>
<dbReference type="GO" id="GO:0009073">
    <property type="term" value="P:aromatic amino acid family biosynthetic process"/>
    <property type="evidence" value="ECO:0007669"/>
    <property type="project" value="UniProtKB-KW"/>
</dbReference>
<protein>
    <recommendedName>
        <fullName evidence="4">3-dehydroquinate dehydratase</fullName>
        <shortName evidence="4">3-dehydroquinase</shortName>
        <ecNumber evidence="4">4.2.1.10</ecNumber>
    </recommendedName>
    <alternativeName>
        <fullName evidence="4">Type I DHQase</fullName>
    </alternativeName>
    <alternativeName>
        <fullName evidence="4">Type I dehydroquinase</fullName>
        <shortName evidence="4">DHQ1</shortName>
    </alternativeName>
</protein>
<dbReference type="Proteomes" id="UP000248410">
    <property type="component" value="Chromosome"/>
</dbReference>
<comment type="function">
    <text evidence="4">Involved in the third step of the chorismate pathway, which leads to the biosynthesis of aromatic amino acids. Catalyzes the cis-dehydration of 3-dehydroquinate (DHQ) and introduces the first double bond of the aromatic ring to yield 3-dehydroshikimate.</text>
</comment>
<dbReference type="InterPro" id="IPR050146">
    <property type="entry name" value="Type-I_3-dehydroquinase"/>
</dbReference>
<dbReference type="PANTHER" id="PTHR43699">
    <property type="entry name" value="3-DEHYDROQUINATE DEHYDRATASE"/>
    <property type="match status" value="1"/>
</dbReference>
<dbReference type="CDD" id="cd00502">
    <property type="entry name" value="DHQase_I"/>
    <property type="match status" value="1"/>
</dbReference>
<keyword evidence="3 4" id="KW-0704">Schiff base</keyword>
<evidence type="ECO:0000313" key="5">
    <source>
        <dbReference type="EMBL" id="AWR97641.1"/>
    </source>
</evidence>
<feature type="binding site" evidence="4">
    <location>
        <position position="168"/>
    </location>
    <ligand>
        <name>3-dehydroquinate</name>
        <dbReference type="ChEBI" id="CHEBI:32364"/>
    </ligand>
</feature>
<sequence length="207" mass="24054">MRPLIVASLPFYSEKDLQRIKNIDADLIELRLDYSLTLPDINSLLPFKDKIIVTIRDVNEGGVNKLDDDVKKTYLNKLDEEGFLYDVEASFLEKYSVNYENKIVSMHYFNYVPDFQKIEYIINKYEEKAYTVKIAVIGKNGYKQLLSNLLFSHNKLTVLPMNTDPLERIAFGIFGSKLIYTYVDNPTAPGQMHYSKAMKIIRLLFDN</sequence>
<name>A0A2U9INR4_9CREN</name>
<proteinExistence type="inferred from homology"/>
<keyword evidence="4" id="KW-0028">Amino-acid biosynthesis</keyword>
<dbReference type="Gene3D" id="3.20.20.70">
    <property type="entry name" value="Aldolase class I"/>
    <property type="match status" value="1"/>
</dbReference>
<feature type="binding site" evidence="4">
    <location>
        <position position="56"/>
    </location>
    <ligand>
        <name>3-dehydroquinate</name>
        <dbReference type="ChEBI" id="CHEBI:32364"/>
    </ligand>
</feature>
<comment type="catalytic activity">
    <reaction evidence="1 4">
        <text>3-dehydroquinate = 3-dehydroshikimate + H2O</text>
        <dbReference type="Rhea" id="RHEA:21096"/>
        <dbReference type="ChEBI" id="CHEBI:15377"/>
        <dbReference type="ChEBI" id="CHEBI:16630"/>
        <dbReference type="ChEBI" id="CHEBI:32364"/>
        <dbReference type="EC" id="4.2.1.10"/>
    </reaction>
</comment>
<dbReference type="GO" id="GO:0003855">
    <property type="term" value="F:3-dehydroquinate dehydratase activity"/>
    <property type="evidence" value="ECO:0007669"/>
    <property type="project" value="UniProtKB-UniRule"/>
</dbReference>
<dbReference type="OrthoDB" id="34329at2157"/>
<dbReference type="HAMAP" id="MF_00214">
    <property type="entry name" value="AroD"/>
    <property type="match status" value="1"/>
</dbReference>
<organism evidence="5 6">
    <name type="scientific">Acidianus sulfidivorans JP7</name>
    <dbReference type="NCBI Taxonomy" id="619593"/>
    <lineage>
        <taxon>Archaea</taxon>
        <taxon>Thermoproteota</taxon>
        <taxon>Thermoprotei</taxon>
        <taxon>Sulfolobales</taxon>
        <taxon>Sulfolobaceae</taxon>
        <taxon>Acidianus</taxon>
    </lineage>
</organism>
<comment type="pathway">
    <text evidence="4">Metabolic intermediate biosynthesis; chorismate biosynthesis; chorismate from D-erythrose 4-phosphate and phosphoenolpyruvate: step 3/7.</text>
</comment>
<dbReference type="UniPathway" id="UPA00053">
    <property type="reaction ID" value="UER00086"/>
</dbReference>
<feature type="binding site" evidence="4">
    <location>
        <position position="8"/>
    </location>
    <ligand>
        <name>3-dehydroquinate</name>
        <dbReference type="ChEBI" id="CHEBI:32364"/>
    </ligand>
</feature>
<dbReference type="EMBL" id="CP029288">
    <property type="protein sequence ID" value="AWR97641.1"/>
    <property type="molecule type" value="Genomic_DNA"/>
</dbReference>
<comment type="similarity">
    <text evidence="4">Belongs to the type-I 3-dehydroquinase family.</text>
</comment>
<keyword evidence="4" id="KW-0057">Aromatic amino acid biosynthesis</keyword>
<dbReference type="KEGG" id="asul:DFR86_08830"/>
<dbReference type="SUPFAM" id="SSF51569">
    <property type="entry name" value="Aldolase"/>
    <property type="match status" value="1"/>
</dbReference>
<dbReference type="GO" id="GO:0009423">
    <property type="term" value="P:chorismate biosynthetic process"/>
    <property type="evidence" value="ECO:0007669"/>
    <property type="project" value="UniProtKB-UniRule"/>
</dbReference>